<dbReference type="Gene3D" id="3.40.640.10">
    <property type="entry name" value="Type I PLP-dependent aspartate aminotransferase-like (Major domain)"/>
    <property type="match status" value="1"/>
</dbReference>
<dbReference type="SUPFAM" id="SSF53383">
    <property type="entry name" value="PLP-dependent transferases"/>
    <property type="match status" value="1"/>
</dbReference>
<dbReference type="EMBL" id="JAETWB010000011">
    <property type="protein sequence ID" value="MBL6080104.1"/>
    <property type="molecule type" value="Genomic_DNA"/>
</dbReference>
<organism evidence="4 5">
    <name type="scientific">Belnapia arida</name>
    <dbReference type="NCBI Taxonomy" id="2804533"/>
    <lineage>
        <taxon>Bacteria</taxon>
        <taxon>Pseudomonadati</taxon>
        <taxon>Pseudomonadota</taxon>
        <taxon>Alphaproteobacteria</taxon>
        <taxon>Acetobacterales</taxon>
        <taxon>Roseomonadaceae</taxon>
        <taxon>Belnapia</taxon>
    </lineage>
</organism>
<evidence type="ECO:0000256" key="2">
    <source>
        <dbReference type="ARBA" id="ARBA00022898"/>
    </source>
</evidence>
<comment type="caution">
    <text evidence="4">The sequence shown here is derived from an EMBL/GenBank/DDBJ whole genome shotgun (WGS) entry which is preliminary data.</text>
</comment>
<evidence type="ECO:0000313" key="4">
    <source>
        <dbReference type="EMBL" id="MBL6080104.1"/>
    </source>
</evidence>
<protein>
    <submittedName>
        <fullName evidence="4">Uncharacterized protein</fullName>
    </submittedName>
</protein>
<evidence type="ECO:0000256" key="1">
    <source>
        <dbReference type="ARBA" id="ARBA00001933"/>
    </source>
</evidence>
<dbReference type="PANTHER" id="PTHR32328:SF0">
    <property type="entry name" value="L-SERYL-TRNA(SEC) SELENIUM TRANSFERASE"/>
    <property type="match status" value="1"/>
</dbReference>
<name>A0ABS1U5Z1_9PROT</name>
<comment type="cofactor">
    <cofactor evidence="1">
        <name>pyridoxal 5'-phosphate</name>
        <dbReference type="ChEBI" id="CHEBI:597326"/>
    </cofactor>
</comment>
<dbReference type="Pfam" id="PF03841">
    <property type="entry name" value="SelA"/>
    <property type="match status" value="1"/>
</dbReference>
<dbReference type="InterPro" id="IPR015421">
    <property type="entry name" value="PyrdxlP-dep_Trfase_major"/>
</dbReference>
<dbReference type="PANTHER" id="PTHR32328">
    <property type="entry name" value="L-SERYL-TRNA(SEC) SELENIUM TRANSFERASE"/>
    <property type="match status" value="1"/>
</dbReference>
<accession>A0ABS1U5Z1</accession>
<keyword evidence="2" id="KW-0663">Pyridoxal phosphate</keyword>
<evidence type="ECO:0000256" key="3">
    <source>
        <dbReference type="ARBA" id="ARBA00044507"/>
    </source>
</evidence>
<sequence>MRQLLATGADLVLVSAQKYLGAPTAGLVMGRAGLVAAVRAQEKGIGRGMKATKEAIASVLAALAEQEELNIAAWAAAQARIVDEFAARAGTLPGLAAWAEPDPTGLPFPRAHLRVDPDRAGMGAPELAMALRAGSPSIWMMDHCAELGELVFELVALRTDEVEAILGRLTALMA</sequence>
<reference evidence="4 5" key="1">
    <citation type="submission" date="2021-01" db="EMBL/GenBank/DDBJ databases">
        <title>Belnapia mucosa sp. nov. and Belnapia arida sp. nov., isolated from the Tabernas Desert (Almeria, Spain).</title>
        <authorList>
            <person name="Molina-Menor E."/>
            <person name="Vidal-Verdu A."/>
            <person name="Calonge A."/>
            <person name="Satari L."/>
            <person name="Pereto J."/>
            <person name="Porcar M."/>
        </authorList>
    </citation>
    <scope>NUCLEOTIDE SEQUENCE [LARGE SCALE GENOMIC DNA]</scope>
    <source>
        <strain evidence="4 5">T18</strain>
    </source>
</reference>
<proteinExistence type="inferred from homology"/>
<comment type="similarity">
    <text evidence="3">Belongs to the SelA family.</text>
</comment>
<evidence type="ECO:0000313" key="5">
    <source>
        <dbReference type="Proteomes" id="UP000660885"/>
    </source>
</evidence>
<keyword evidence="5" id="KW-1185">Reference proteome</keyword>
<dbReference type="InterPro" id="IPR018319">
    <property type="entry name" value="SelA-like"/>
</dbReference>
<gene>
    <name evidence="4" type="ORF">JMJ56_18960</name>
</gene>
<dbReference type="InterPro" id="IPR015424">
    <property type="entry name" value="PyrdxlP-dep_Trfase"/>
</dbReference>
<dbReference type="Proteomes" id="UP000660885">
    <property type="component" value="Unassembled WGS sequence"/>
</dbReference>